<dbReference type="InterPro" id="IPR004607">
    <property type="entry name" value="GART"/>
</dbReference>
<dbReference type="EMBL" id="UINC01000015">
    <property type="protein sequence ID" value="SUZ47424.1"/>
    <property type="molecule type" value="Genomic_DNA"/>
</dbReference>
<dbReference type="InterPro" id="IPR001555">
    <property type="entry name" value="GART_AS"/>
</dbReference>
<gene>
    <name evidence="10" type="ORF">METZ01_LOCUS278</name>
</gene>
<keyword evidence="4" id="KW-0658">Purine biosynthesis</keyword>
<evidence type="ECO:0000256" key="8">
    <source>
        <dbReference type="ARBA" id="ARBA00047664"/>
    </source>
</evidence>
<dbReference type="PANTHER" id="PTHR43369:SF2">
    <property type="entry name" value="PHOSPHORIBOSYLGLYCINAMIDE FORMYLTRANSFERASE"/>
    <property type="match status" value="1"/>
</dbReference>
<dbReference type="CDD" id="cd08645">
    <property type="entry name" value="FMT_core_GART"/>
    <property type="match status" value="1"/>
</dbReference>
<dbReference type="HAMAP" id="MF_01930">
    <property type="entry name" value="PurN"/>
    <property type="match status" value="1"/>
</dbReference>
<accession>A0A381N070</accession>
<dbReference type="PANTHER" id="PTHR43369">
    <property type="entry name" value="PHOSPHORIBOSYLGLYCINAMIDE FORMYLTRANSFERASE"/>
    <property type="match status" value="1"/>
</dbReference>
<sequence length="208" mass="23102">MTSEKFKLAVLVSGNGSNLQAIIDCIEKNYLAAEISLVLSNVKDAYALERGKNHGLEVVFLDPKISPNRANYEQEIIDLLLSKSIDLICLAGFMQILGKKFIEAFSGKIINIHPSLLPAFPGLDVQKKALEHGAKFSGCTVHFVNEEVDGGPIILQSVVPIHDEDDIESLSKRILEQEHIIYPEAIRLIMEGNIEISGRRVLRKIKED</sequence>
<evidence type="ECO:0000256" key="1">
    <source>
        <dbReference type="ARBA" id="ARBA00005054"/>
    </source>
</evidence>
<dbReference type="EC" id="2.1.2.2" evidence="2"/>
<protein>
    <recommendedName>
        <fullName evidence="2">phosphoribosylglycinamide formyltransferase 1</fullName>
        <ecNumber evidence="2">2.1.2.2</ecNumber>
    </recommendedName>
    <alternativeName>
        <fullName evidence="7">5'-phosphoribosylglycinamide transformylase</fullName>
    </alternativeName>
    <alternativeName>
        <fullName evidence="6">GAR transformylase</fullName>
    </alternativeName>
</protein>
<evidence type="ECO:0000256" key="6">
    <source>
        <dbReference type="ARBA" id="ARBA00041324"/>
    </source>
</evidence>
<evidence type="ECO:0000256" key="4">
    <source>
        <dbReference type="ARBA" id="ARBA00022755"/>
    </source>
</evidence>
<dbReference type="SUPFAM" id="SSF53328">
    <property type="entry name" value="Formyltransferase"/>
    <property type="match status" value="1"/>
</dbReference>
<dbReference type="InterPro" id="IPR002376">
    <property type="entry name" value="Formyl_transf_N"/>
</dbReference>
<dbReference type="Pfam" id="PF00551">
    <property type="entry name" value="Formyl_trans_N"/>
    <property type="match status" value="1"/>
</dbReference>
<evidence type="ECO:0000259" key="9">
    <source>
        <dbReference type="Pfam" id="PF00551"/>
    </source>
</evidence>
<comment type="pathway">
    <text evidence="1">Purine metabolism; IMP biosynthesis via de novo pathway; N(2)-formyl-N(1)-(5-phospho-D-ribosyl)glycinamide from N(1)-(5-phospho-D-ribosyl)glycinamide (10-formyl THF route): step 1/1.</text>
</comment>
<comment type="catalytic activity">
    <reaction evidence="8">
        <text>N(1)-(5-phospho-beta-D-ribosyl)glycinamide + (6R)-10-formyltetrahydrofolate = N(2)-formyl-N(1)-(5-phospho-beta-D-ribosyl)glycinamide + (6S)-5,6,7,8-tetrahydrofolate + H(+)</text>
        <dbReference type="Rhea" id="RHEA:15053"/>
        <dbReference type="ChEBI" id="CHEBI:15378"/>
        <dbReference type="ChEBI" id="CHEBI:57453"/>
        <dbReference type="ChEBI" id="CHEBI:143788"/>
        <dbReference type="ChEBI" id="CHEBI:147286"/>
        <dbReference type="ChEBI" id="CHEBI:195366"/>
        <dbReference type="EC" id="2.1.2.2"/>
    </reaction>
</comment>
<evidence type="ECO:0000256" key="2">
    <source>
        <dbReference type="ARBA" id="ARBA00012254"/>
    </source>
</evidence>
<dbReference type="AlphaFoldDB" id="A0A381N070"/>
<dbReference type="FunFam" id="3.40.50.170:FF:000007">
    <property type="entry name" value="Phosphoribosylglycinamide formyltransferase"/>
    <property type="match status" value="1"/>
</dbReference>
<comment type="similarity">
    <text evidence="5">Belongs to the GART family.</text>
</comment>
<dbReference type="GO" id="GO:0006189">
    <property type="term" value="P:'de novo' IMP biosynthetic process"/>
    <property type="evidence" value="ECO:0007669"/>
    <property type="project" value="UniProtKB-UniPathway"/>
</dbReference>
<dbReference type="PROSITE" id="PS00373">
    <property type="entry name" value="GART"/>
    <property type="match status" value="1"/>
</dbReference>
<feature type="domain" description="Formyl transferase N-terminal" evidence="9">
    <location>
        <begin position="7"/>
        <end position="186"/>
    </location>
</feature>
<organism evidence="10">
    <name type="scientific">marine metagenome</name>
    <dbReference type="NCBI Taxonomy" id="408172"/>
    <lineage>
        <taxon>unclassified sequences</taxon>
        <taxon>metagenomes</taxon>
        <taxon>ecological metagenomes</taxon>
    </lineage>
</organism>
<evidence type="ECO:0000256" key="7">
    <source>
        <dbReference type="ARBA" id="ARBA00041682"/>
    </source>
</evidence>
<dbReference type="InterPro" id="IPR036477">
    <property type="entry name" value="Formyl_transf_N_sf"/>
</dbReference>
<dbReference type="GO" id="GO:0004644">
    <property type="term" value="F:phosphoribosylglycinamide formyltransferase activity"/>
    <property type="evidence" value="ECO:0007669"/>
    <property type="project" value="UniProtKB-EC"/>
</dbReference>
<evidence type="ECO:0000256" key="5">
    <source>
        <dbReference type="ARBA" id="ARBA00038440"/>
    </source>
</evidence>
<keyword evidence="3" id="KW-0808">Transferase</keyword>
<proteinExistence type="inferred from homology"/>
<evidence type="ECO:0000313" key="10">
    <source>
        <dbReference type="EMBL" id="SUZ47424.1"/>
    </source>
</evidence>
<reference evidence="10" key="1">
    <citation type="submission" date="2018-05" db="EMBL/GenBank/DDBJ databases">
        <authorList>
            <person name="Lanie J.A."/>
            <person name="Ng W.-L."/>
            <person name="Kazmierczak K.M."/>
            <person name="Andrzejewski T.M."/>
            <person name="Davidsen T.M."/>
            <person name="Wayne K.J."/>
            <person name="Tettelin H."/>
            <person name="Glass J.I."/>
            <person name="Rusch D."/>
            <person name="Podicherti R."/>
            <person name="Tsui H.-C.T."/>
            <person name="Winkler M.E."/>
        </authorList>
    </citation>
    <scope>NUCLEOTIDE SEQUENCE</scope>
</reference>
<dbReference type="Gene3D" id="3.40.50.170">
    <property type="entry name" value="Formyl transferase, N-terminal domain"/>
    <property type="match status" value="1"/>
</dbReference>
<evidence type="ECO:0000256" key="3">
    <source>
        <dbReference type="ARBA" id="ARBA00022679"/>
    </source>
</evidence>
<name>A0A381N070_9ZZZZ</name>
<dbReference type="NCBIfam" id="TIGR00639">
    <property type="entry name" value="PurN"/>
    <property type="match status" value="1"/>
</dbReference>
<dbReference type="UniPathway" id="UPA00074">
    <property type="reaction ID" value="UER00126"/>
</dbReference>
<dbReference type="GO" id="GO:0005737">
    <property type="term" value="C:cytoplasm"/>
    <property type="evidence" value="ECO:0007669"/>
    <property type="project" value="TreeGrafter"/>
</dbReference>